<dbReference type="Proteomes" id="UP000199645">
    <property type="component" value="Unassembled WGS sequence"/>
</dbReference>
<keyword evidence="3" id="KW-1185">Reference proteome</keyword>
<dbReference type="RefSeq" id="WP_093613268.1">
    <property type="nucleotide sequence ID" value="NZ_BOMT01000028.1"/>
</dbReference>
<sequence>MPADAVFAYGSLAHPETAAALCGPHARLGRDYFPAVLAGYRRAWTVATDNAVAGREVAYFEPGTGIRPPCQVLFLDAAPMPGASLDGALLPLRAEDLPALDEREGNYRRLQVTEHVDMAAIPAHRRPGRVWLYVGTADAARAAATGTAAGTAVIWRRYLDRVTSAFGFYDGVLDRFRAERLPVPPERVVDLDRRRAGRPTDPYRAGPAGVTG</sequence>
<keyword evidence="2" id="KW-0808">Transferase</keyword>
<name>A0A1I2EHJ5_9ACTN</name>
<organism evidence="2 3">
    <name type="scientific">Actinoplanes philippinensis</name>
    <dbReference type="NCBI Taxonomy" id="35752"/>
    <lineage>
        <taxon>Bacteria</taxon>
        <taxon>Bacillati</taxon>
        <taxon>Actinomycetota</taxon>
        <taxon>Actinomycetes</taxon>
        <taxon>Micromonosporales</taxon>
        <taxon>Micromonosporaceae</taxon>
        <taxon>Actinoplanes</taxon>
    </lineage>
</organism>
<dbReference type="Gene3D" id="3.10.490.10">
    <property type="entry name" value="Gamma-glutamyl cyclotransferase-like"/>
    <property type="match status" value="1"/>
</dbReference>
<accession>A0A1I2EHJ5</accession>
<dbReference type="GO" id="GO:0016740">
    <property type="term" value="F:transferase activity"/>
    <property type="evidence" value="ECO:0007669"/>
    <property type="project" value="UniProtKB-KW"/>
</dbReference>
<reference evidence="2 3" key="1">
    <citation type="submission" date="2016-10" db="EMBL/GenBank/DDBJ databases">
        <authorList>
            <person name="de Groot N.N."/>
        </authorList>
    </citation>
    <scope>NUCLEOTIDE SEQUENCE [LARGE SCALE GENOMIC DNA]</scope>
    <source>
        <strain evidence="2 3">DSM 43019</strain>
    </source>
</reference>
<dbReference type="EMBL" id="FONV01000004">
    <property type="protein sequence ID" value="SFE91911.1"/>
    <property type="molecule type" value="Genomic_DNA"/>
</dbReference>
<dbReference type="CDD" id="cd06661">
    <property type="entry name" value="GGCT_like"/>
    <property type="match status" value="1"/>
</dbReference>
<feature type="region of interest" description="Disordered" evidence="1">
    <location>
        <begin position="191"/>
        <end position="212"/>
    </location>
</feature>
<dbReference type="InterPro" id="IPR036568">
    <property type="entry name" value="GGCT-like_sf"/>
</dbReference>
<protein>
    <submittedName>
        <fullName evidence="2">Gamma-glutamyl cyclotransferase, AIG2-like</fullName>
    </submittedName>
</protein>
<proteinExistence type="predicted"/>
<dbReference type="AlphaFoldDB" id="A0A1I2EHJ5"/>
<evidence type="ECO:0000256" key="1">
    <source>
        <dbReference type="SAM" id="MobiDB-lite"/>
    </source>
</evidence>
<dbReference type="STRING" id="35752.SAMN05421541_104446"/>
<dbReference type="SUPFAM" id="SSF110857">
    <property type="entry name" value="Gamma-glutamyl cyclotransferase-like"/>
    <property type="match status" value="1"/>
</dbReference>
<evidence type="ECO:0000313" key="2">
    <source>
        <dbReference type="EMBL" id="SFE91911.1"/>
    </source>
</evidence>
<dbReference type="InterPro" id="IPR013024">
    <property type="entry name" value="GGCT-like"/>
</dbReference>
<evidence type="ECO:0000313" key="3">
    <source>
        <dbReference type="Proteomes" id="UP000199645"/>
    </source>
</evidence>
<gene>
    <name evidence="2" type="ORF">SAMN05421541_104446</name>
</gene>